<dbReference type="SMART" id="SM00360">
    <property type="entry name" value="RRM"/>
    <property type="match status" value="1"/>
</dbReference>
<dbReference type="CDD" id="cd12424">
    <property type="entry name" value="RRM3_hnRNPL_like"/>
    <property type="match status" value="1"/>
</dbReference>
<dbReference type="OrthoDB" id="302770at2759"/>
<reference evidence="1" key="1">
    <citation type="submission" date="2020-11" db="EMBL/GenBank/DDBJ databases">
        <authorList>
            <person name="Tran Van P."/>
        </authorList>
    </citation>
    <scope>NUCLEOTIDE SEQUENCE</scope>
</reference>
<dbReference type="PROSITE" id="PS50102">
    <property type="entry name" value="RRM"/>
    <property type="match status" value="1"/>
</dbReference>
<dbReference type="GO" id="GO:0003723">
    <property type="term" value="F:RNA binding"/>
    <property type="evidence" value="ECO:0007669"/>
    <property type="project" value="UniProtKB-UniRule"/>
</dbReference>
<name>A0A7R8ZIY4_9CRUS</name>
<dbReference type="AlphaFoldDB" id="A0A7R8ZIY4"/>
<dbReference type="PANTHER" id="PTHR15592">
    <property type="entry name" value="MATRIN 3/NUCLEAR PROTEIN 220-RELATED"/>
    <property type="match status" value="1"/>
</dbReference>
<dbReference type="SUPFAM" id="SSF54928">
    <property type="entry name" value="RNA-binding domain, RBD"/>
    <property type="match status" value="2"/>
</dbReference>
<accession>A0A7R8ZIY4</accession>
<gene>
    <name evidence="1" type="ORF">CTOB1V02_LOCUS4186</name>
</gene>
<sequence length="236" mass="26144">MMGEHDDRMGGAGQGTTVIMVYGMNPEKMNCQRLFNLLCMYGNVNKIKFLKTKEGCAMVEVPDSMAAERMMANISGRDAFGSTLSVGFSKQSFIADVRQPYELPDGSESFATYTNSKNNRFTTPELAMKNRIMPPTKHLHFYNVPPGFSEADIKQLFSADEEDGGTKTGYSPEVKLFETKSERTARGILTFNTIEDATECCIMYNHKSIENPGGRFPYTMKLAFTGAGRGGGPRNN</sequence>
<protein>
    <submittedName>
        <fullName evidence="1">Uncharacterized protein</fullName>
    </submittedName>
</protein>
<dbReference type="Gene3D" id="3.30.70.330">
    <property type="match status" value="2"/>
</dbReference>
<dbReference type="Pfam" id="PF13893">
    <property type="entry name" value="RRM_5"/>
    <property type="match status" value="1"/>
</dbReference>
<proteinExistence type="predicted"/>
<evidence type="ECO:0000313" key="1">
    <source>
        <dbReference type="EMBL" id="CAD7226263.1"/>
    </source>
</evidence>
<dbReference type="InterPro" id="IPR000504">
    <property type="entry name" value="RRM_dom"/>
</dbReference>
<dbReference type="InterPro" id="IPR035979">
    <property type="entry name" value="RBD_domain_sf"/>
</dbReference>
<dbReference type="InterPro" id="IPR012677">
    <property type="entry name" value="Nucleotide-bd_a/b_plait_sf"/>
</dbReference>
<dbReference type="InterPro" id="IPR055204">
    <property type="entry name" value="HNRNPL_RRM"/>
</dbReference>
<dbReference type="Pfam" id="PF22976">
    <property type="entry name" value="RRM_10"/>
    <property type="match status" value="1"/>
</dbReference>
<dbReference type="EMBL" id="OB660787">
    <property type="protein sequence ID" value="CAD7226263.1"/>
    <property type="molecule type" value="Genomic_DNA"/>
</dbReference>
<organism evidence="1">
    <name type="scientific">Cyprideis torosa</name>
    <dbReference type="NCBI Taxonomy" id="163714"/>
    <lineage>
        <taxon>Eukaryota</taxon>
        <taxon>Metazoa</taxon>
        <taxon>Ecdysozoa</taxon>
        <taxon>Arthropoda</taxon>
        <taxon>Crustacea</taxon>
        <taxon>Oligostraca</taxon>
        <taxon>Ostracoda</taxon>
        <taxon>Podocopa</taxon>
        <taxon>Podocopida</taxon>
        <taxon>Cytherocopina</taxon>
        <taxon>Cytheroidea</taxon>
        <taxon>Cytherideidae</taxon>
        <taxon>Cyprideis</taxon>
    </lineage>
</organism>